<dbReference type="Proteomes" id="UP000236488">
    <property type="component" value="Unassembled WGS sequence"/>
</dbReference>
<comment type="caution">
    <text evidence="2">The sequence shown here is derived from an EMBL/GenBank/DDBJ whole genome shotgun (WGS) entry which is preliminary data.</text>
</comment>
<feature type="transmembrane region" description="Helical" evidence="1">
    <location>
        <begin position="171"/>
        <end position="193"/>
    </location>
</feature>
<accession>A0A2K2U1S8</accession>
<feature type="transmembrane region" description="Helical" evidence="1">
    <location>
        <begin position="53"/>
        <end position="73"/>
    </location>
</feature>
<reference evidence="2 3" key="1">
    <citation type="journal article" date="2018" name="Int. J. Syst. Evol. Microbiol.">
        <title>Rubneribacter badeniensis gen. nov., sp. nov. and Enteroscipio rubneri gen. nov., sp. nov., new members of the Eggerthellaceae isolated from human faeces.</title>
        <authorList>
            <person name="Danylec N."/>
            <person name="Gobl A."/>
            <person name="Stoll D.A."/>
            <person name="Hetzer B."/>
            <person name="Kulling S.E."/>
            <person name="Huch M."/>
        </authorList>
    </citation>
    <scope>NUCLEOTIDE SEQUENCE [LARGE SCALE GENOMIC DNA]</scope>
    <source>
        <strain evidence="2 3">ResAG-85</strain>
    </source>
</reference>
<feature type="transmembrane region" description="Helical" evidence="1">
    <location>
        <begin position="370"/>
        <end position="388"/>
    </location>
</feature>
<organism evidence="2 3">
    <name type="scientific">Rubneribacter badeniensis</name>
    <dbReference type="NCBI Taxonomy" id="2070688"/>
    <lineage>
        <taxon>Bacteria</taxon>
        <taxon>Bacillati</taxon>
        <taxon>Actinomycetota</taxon>
        <taxon>Coriobacteriia</taxon>
        <taxon>Eggerthellales</taxon>
        <taxon>Eggerthellaceae</taxon>
        <taxon>Rubneribacter</taxon>
    </lineage>
</organism>
<protein>
    <submittedName>
        <fullName evidence="2">Uncharacterized protein</fullName>
    </submittedName>
</protein>
<feature type="transmembrane region" description="Helical" evidence="1">
    <location>
        <begin position="301"/>
        <end position="321"/>
    </location>
</feature>
<feature type="transmembrane region" description="Helical" evidence="1">
    <location>
        <begin position="333"/>
        <end position="350"/>
    </location>
</feature>
<keyword evidence="3" id="KW-1185">Reference proteome</keyword>
<feature type="non-terminal residue" evidence="2">
    <location>
        <position position="432"/>
    </location>
</feature>
<keyword evidence="1" id="KW-1133">Transmembrane helix</keyword>
<feature type="transmembrane region" description="Helical" evidence="1">
    <location>
        <begin position="85"/>
        <end position="105"/>
    </location>
</feature>
<gene>
    <name evidence="2" type="ORF">C2L80_13425</name>
</gene>
<name>A0A2K2U1S8_9ACTN</name>
<dbReference type="EMBL" id="PPEL01000158">
    <property type="protein sequence ID" value="PNV64168.1"/>
    <property type="molecule type" value="Genomic_DNA"/>
</dbReference>
<feature type="transmembrane region" description="Helical" evidence="1">
    <location>
        <begin position="249"/>
        <end position="268"/>
    </location>
</feature>
<sequence>MGKVKPQVPMRFGFAKELGEAVRRIEMWGFALMLAWQMRAFESIVPFCAGLEVSPLFVTYAAAACLGALCFVGRKLDSPMFSHPWTLSFALVAGVVGSLASVLVACSALEMWALYVAAGLVGLSSSILLCAWAVGFASMTANEVFAAVAVAYGAASAMGLALVLVPMLWSVVLMALCGLGTCACLVAVSIGGVNGGGGFGCAPATARPHGLGRTLRVVTGLAIYAVALGVTAGTRAADVPASGAIALDGGVPLLGLGLSALVAGCWAFSRGRLGLAFFVRLSTPCLVVMFLVNAVVPAFTVYAPIVSGCVWALVVLFAFLLTLELARREEVGLASLFPAAFSLLFLGFAVGEASGQVLFLHCGSASQTVLYVDIVLVVIVVTSASFLMTNWGPDLDRSVGTGRRAFSDTAPAAPAASVSAPASALAPAPAPA</sequence>
<evidence type="ECO:0000256" key="1">
    <source>
        <dbReference type="SAM" id="Phobius"/>
    </source>
</evidence>
<feature type="transmembrane region" description="Helical" evidence="1">
    <location>
        <begin position="214"/>
        <end position="237"/>
    </location>
</feature>
<keyword evidence="1" id="KW-0472">Membrane</keyword>
<feature type="transmembrane region" description="Helical" evidence="1">
    <location>
        <begin position="144"/>
        <end position="165"/>
    </location>
</feature>
<feature type="transmembrane region" description="Helical" evidence="1">
    <location>
        <begin position="275"/>
        <end position="295"/>
    </location>
</feature>
<evidence type="ECO:0000313" key="2">
    <source>
        <dbReference type="EMBL" id="PNV64168.1"/>
    </source>
</evidence>
<dbReference type="AlphaFoldDB" id="A0A2K2U1S8"/>
<evidence type="ECO:0000313" key="3">
    <source>
        <dbReference type="Proteomes" id="UP000236488"/>
    </source>
</evidence>
<keyword evidence="1" id="KW-0812">Transmembrane</keyword>
<proteinExistence type="predicted"/>
<feature type="transmembrane region" description="Helical" evidence="1">
    <location>
        <begin position="111"/>
        <end position="137"/>
    </location>
</feature>